<dbReference type="SUPFAM" id="SSF52540">
    <property type="entry name" value="P-loop containing nucleoside triphosphate hydrolases"/>
    <property type="match status" value="1"/>
</dbReference>
<accession>A0AA37F8Y0</accession>
<evidence type="ECO:0000256" key="8">
    <source>
        <dbReference type="ARBA" id="ARBA00023136"/>
    </source>
</evidence>
<dbReference type="NCBIfam" id="TIGR01727">
    <property type="entry name" value="oligo_HPY"/>
    <property type="match status" value="1"/>
</dbReference>
<gene>
    <name evidence="10" type="ORF">GCM10007108_02230</name>
</gene>
<dbReference type="InterPro" id="IPR050388">
    <property type="entry name" value="ABC_Ni/Peptide_Import"/>
</dbReference>
<keyword evidence="3" id="KW-1003">Cell membrane</keyword>
<organism evidence="10 11">
    <name type="scientific">Thermogymnomonas acidicola</name>
    <dbReference type="NCBI Taxonomy" id="399579"/>
    <lineage>
        <taxon>Archaea</taxon>
        <taxon>Methanobacteriati</taxon>
        <taxon>Thermoplasmatota</taxon>
        <taxon>Thermoplasmata</taxon>
        <taxon>Thermoplasmatales</taxon>
        <taxon>Thermogymnomonas</taxon>
    </lineage>
</organism>
<dbReference type="Pfam" id="PF08352">
    <property type="entry name" value="oligo_HPY"/>
    <property type="match status" value="1"/>
</dbReference>
<evidence type="ECO:0000256" key="7">
    <source>
        <dbReference type="ARBA" id="ARBA00022967"/>
    </source>
</evidence>
<reference evidence="10" key="2">
    <citation type="submission" date="2022-09" db="EMBL/GenBank/DDBJ databases">
        <authorList>
            <person name="Sun Q."/>
            <person name="Ohkuma M."/>
        </authorList>
    </citation>
    <scope>NUCLEOTIDE SEQUENCE</scope>
    <source>
        <strain evidence="10">JCM 13583</strain>
    </source>
</reference>
<dbReference type="EMBL" id="BMNY01000001">
    <property type="protein sequence ID" value="GGM67749.1"/>
    <property type="molecule type" value="Genomic_DNA"/>
</dbReference>
<evidence type="ECO:0000313" key="10">
    <source>
        <dbReference type="EMBL" id="GGM67749.1"/>
    </source>
</evidence>
<dbReference type="Gene3D" id="3.40.50.300">
    <property type="entry name" value="P-loop containing nucleotide triphosphate hydrolases"/>
    <property type="match status" value="1"/>
</dbReference>
<dbReference type="GO" id="GO:0015833">
    <property type="term" value="P:peptide transport"/>
    <property type="evidence" value="ECO:0007669"/>
    <property type="project" value="InterPro"/>
</dbReference>
<proteinExistence type="predicted"/>
<dbReference type="InterPro" id="IPR027417">
    <property type="entry name" value="P-loop_NTPase"/>
</dbReference>
<evidence type="ECO:0000259" key="9">
    <source>
        <dbReference type="PROSITE" id="PS50893"/>
    </source>
</evidence>
<dbReference type="FunFam" id="3.40.50.300:FF:000016">
    <property type="entry name" value="Oligopeptide ABC transporter ATP-binding component"/>
    <property type="match status" value="1"/>
</dbReference>
<keyword evidence="11" id="KW-1185">Reference proteome</keyword>
<protein>
    <submittedName>
        <fullName evidence="10">ABC transporter ATP-binding protein</fullName>
    </submittedName>
</protein>
<dbReference type="InterPro" id="IPR013563">
    <property type="entry name" value="Oligopep_ABC_C"/>
</dbReference>
<evidence type="ECO:0000256" key="3">
    <source>
        <dbReference type="ARBA" id="ARBA00022475"/>
    </source>
</evidence>
<evidence type="ECO:0000256" key="5">
    <source>
        <dbReference type="ARBA" id="ARBA00022741"/>
    </source>
</evidence>
<dbReference type="Pfam" id="PF00005">
    <property type="entry name" value="ABC_tran"/>
    <property type="match status" value="1"/>
</dbReference>
<keyword evidence="8" id="KW-0472">Membrane</keyword>
<comment type="subcellular location">
    <subcellularLocation>
        <location evidence="1">Cell membrane</location>
        <topology evidence="1">Peripheral membrane protein</topology>
    </subcellularLocation>
</comment>
<evidence type="ECO:0000256" key="1">
    <source>
        <dbReference type="ARBA" id="ARBA00004202"/>
    </source>
</evidence>
<dbReference type="GO" id="GO:0005524">
    <property type="term" value="F:ATP binding"/>
    <property type="evidence" value="ECO:0007669"/>
    <property type="project" value="UniProtKB-KW"/>
</dbReference>
<evidence type="ECO:0000313" key="11">
    <source>
        <dbReference type="Proteomes" id="UP000632195"/>
    </source>
</evidence>
<name>A0AA37F8Y0_9ARCH</name>
<dbReference type="GO" id="GO:0016887">
    <property type="term" value="F:ATP hydrolysis activity"/>
    <property type="evidence" value="ECO:0007669"/>
    <property type="project" value="InterPro"/>
</dbReference>
<keyword evidence="2" id="KW-0813">Transport</keyword>
<keyword evidence="6 10" id="KW-0067">ATP-binding</keyword>
<feature type="domain" description="ABC transporter" evidence="9">
    <location>
        <begin position="5"/>
        <end position="257"/>
    </location>
</feature>
<dbReference type="PANTHER" id="PTHR43297:SF14">
    <property type="entry name" value="ATPASE AAA-TYPE CORE DOMAIN-CONTAINING PROTEIN"/>
    <property type="match status" value="1"/>
</dbReference>
<evidence type="ECO:0000256" key="4">
    <source>
        <dbReference type="ARBA" id="ARBA00022519"/>
    </source>
</evidence>
<dbReference type="InterPro" id="IPR003439">
    <property type="entry name" value="ABC_transporter-like_ATP-bd"/>
</dbReference>
<dbReference type="SMART" id="SM00382">
    <property type="entry name" value="AAA"/>
    <property type="match status" value="1"/>
</dbReference>
<dbReference type="GO" id="GO:0005886">
    <property type="term" value="C:plasma membrane"/>
    <property type="evidence" value="ECO:0007669"/>
    <property type="project" value="UniProtKB-SubCell"/>
</dbReference>
<dbReference type="PROSITE" id="PS50893">
    <property type="entry name" value="ABC_TRANSPORTER_2"/>
    <property type="match status" value="1"/>
</dbReference>
<reference evidence="10" key="1">
    <citation type="journal article" date="2014" name="Int. J. Syst. Evol. Microbiol.">
        <title>Complete genome sequence of Corynebacterium casei LMG S-19264T (=DSM 44701T), isolated from a smear-ripened cheese.</title>
        <authorList>
            <consortium name="US DOE Joint Genome Institute (JGI-PGF)"/>
            <person name="Walter F."/>
            <person name="Albersmeier A."/>
            <person name="Kalinowski J."/>
            <person name="Ruckert C."/>
        </authorList>
    </citation>
    <scope>NUCLEOTIDE SEQUENCE</scope>
    <source>
        <strain evidence="10">JCM 13583</strain>
    </source>
</reference>
<keyword evidence="5" id="KW-0547">Nucleotide-binding</keyword>
<evidence type="ECO:0000256" key="6">
    <source>
        <dbReference type="ARBA" id="ARBA00022840"/>
    </source>
</evidence>
<comment type="caution">
    <text evidence="10">The sequence shown here is derived from an EMBL/GenBank/DDBJ whole genome shotgun (WGS) entry which is preliminary data.</text>
</comment>
<dbReference type="InterPro" id="IPR003593">
    <property type="entry name" value="AAA+_ATPase"/>
</dbReference>
<dbReference type="PANTHER" id="PTHR43297">
    <property type="entry name" value="OLIGOPEPTIDE TRANSPORT ATP-BINDING PROTEIN APPD"/>
    <property type="match status" value="1"/>
</dbReference>
<dbReference type="CDD" id="cd03257">
    <property type="entry name" value="ABC_NikE_OppD_transporters"/>
    <property type="match status" value="1"/>
</dbReference>
<keyword evidence="7" id="KW-1278">Translocase</keyword>
<evidence type="ECO:0000256" key="2">
    <source>
        <dbReference type="ARBA" id="ARBA00022448"/>
    </source>
</evidence>
<dbReference type="Proteomes" id="UP000632195">
    <property type="component" value="Unassembled WGS sequence"/>
</dbReference>
<dbReference type="AlphaFoldDB" id="A0AA37F8Y0"/>
<sequence>MFLEIQGLKVSYRSYAGTITVLDDFYLNMKEGETVAIVGESGSGKSTLGQAITKLLPPSAVMDGKIEVSGIDISKKSEDEMSNIRGTTMFMIFQNPLNSLNPVKTVGFQLMEAISIRNQRNGENMTEEQMKNEVVETMKVVRLPDPERILERYPHELSGGQVQRVVICMALLLKPRLLIADEPTTALDVTIQAQVVNLLKELNQTRKMSIIFITHDLSLAYVLADRIVVMYAGRIMEDGPAEDLIRKPLHPYTEGLLMSIPTNDKNAGPLYSIPGSPPSFFSLPKGCKFSPRCRYVFGKCETEEPRLVNYGSSSVRCWLRG</sequence>
<keyword evidence="4" id="KW-0997">Cell inner membrane</keyword>